<comment type="caution">
    <text evidence="2">The sequence shown here is derived from an EMBL/GenBank/DDBJ whole genome shotgun (WGS) entry which is preliminary data.</text>
</comment>
<dbReference type="EMBL" id="QXFY01004868">
    <property type="protein sequence ID" value="KAE9274971.1"/>
    <property type="molecule type" value="Genomic_DNA"/>
</dbReference>
<feature type="region of interest" description="Disordered" evidence="1">
    <location>
        <begin position="75"/>
        <end position="101"/>
    </location>
</feature>
<proteinExistence type="predicted"/>
<reference evidence="2 3" key="1">
    <citation type="submission" date="2018-09" db="EMBL/GenBank/DDBJ databases">
        <title>Genomic investigation of the strawberry pathogen Phytophthora fragariae indicates pathogenicity is determined by transcriptional variation in three key races.</title>
        <authorList>
            <person name="Adams T.M."/>
            <person name="Armitage A.D."/>
            <person name="Sobczyk M.K."/>
            <person name="Bates H.J."/>
            <person name="Dunwell J.M."/>
            <person name="Nellist C.F."/>
            <person name="Harrison R.J."/>
        </authorList>
    </citation>
    <scope>NUCLEOTIDE SEQUENCE [LARGE SCALE GENOMIC DNA]</scope>
    <source>
        <strain evidence="2 3">NOV-77</strain>
    </source>
</reference>
<evidence type="ECO:0000256" key="1">
    <source>
        <dbReference type="SAM" id="MobiDB-lite"/>
    </source>
</evidence>
<organism evidence="2 3">
    <name type="scientific">Phytophthora fragariae</name>
    <dbReference type="NCBI Taxonomy" id="53985"/>
    <lineage>
        <taxon>Eukaryota</taxon>
        <taxon>Sar</taxon>
        <taxon>Stramenopiles</taxon>
        <taxon>Oomycota</taxon>
        <taxon>Peronosporomycetes</taxon>
        <taxon>Peronosporales</taxon>
        <taxon>Peronosporaceae</taxon>
        <taxon>Phytophthora</taxon>
    </lineage>
</organism>
<protein>
    <submittedName>
        <fullName evidence="2">Uncharacterized protein</fullName>
    </submittedName>
</protein>
<feature type="region of interest" description="Disordered" evidence="1">
    <location>
        <begin position="1"/>
        <end position="42"/>
    </location>
</feature>
<name>A0A6G0Q8V4_9STRA</name>
<dbReference type="AlphaFoldDB" id="A0A6G0Q8V4"/>
<evidence type="ECO:0000313" key="3">
    <source>
        <dbReference type="Proteomes" id="UP000486351"/>
    </source>
</evidence>
<dbReference type="Proteomes" id="UP000486351">
    <property type="component" value="Unassembled WGS sequence"/>
</dbReference>
<gene>
    <name evidence="2" type="ORF">PF008_g29460</name>
</gene>
<evidence type="ECO:0000313" key="2">
    <source>
        <dbReference type="EMBL" id="KAE9274971.1"/>
    </source>
</evidence>
<feature type="compositionally biased region" description="Polar residues" evidence="1">
    <location>
        <begin position="33"/>
        <end position="42"/>
    </location>
</feature>
<accession>A0A6G0Q8V4</accession>
<sequence>MGLLELSTHAQHIHKTRNSQSLRRPSKQREVTHQMTIECSDSSSEKTCAVRKIAATGELHTSEAEPASSLGVSLLTKHPSAGSSSTSKILTEIPVPTPLLR</sequence>